<dbReference type="EMBL" id="JBHSMR010000013">
    <property type="protein sequence ID" value="MFC5478866.1"/>
    <property type="molecule type" value="Genomic_DNA"/>
</dbReference>
<keyword evidence="2" id="KW-0460">Magnesium</keyword>
<dbReference type="Gene3D" id="3.40.1180.10">
    <property type="entry name" value="Decaprenyl diphosphate synthase-like"/>
    <property type="match status" value="1"/>
</dbReference>
<sequence>MIFKSSTTVVPDVPTVPRHIAVIMDGNGRWATKRLLPRVAGHVKGVEAVRGVVEACVLRGVEYLTLFAFSSENWRRPEEEVSLLMRLFVTALEREVSKMHANNIRLKVVGDLSRFDAKLREMIANAERRTANNTRLTVTVCANYGGRWDIMQATSKMVAANPGVTEFTEDMLAPHLAMAYAPEPDLFIRTGGEERISNFLLWQLAYSELYFTDTYWPDFSVESLDAAIASYQSRERRFGRTGEQVANKTNNN</sequence>
<dbReference type="PROSITE" id="PS01066">
    <property type="entry name" value="UPP_SYNTHASE"/>
    <property type="match status" value="1"/>
</dbReference>
<feature type="binding site" evidence="2">
    <location>
        <position position="30"/>
    </location>
    <ligand>
        <name>substrate</name>
    </ligand>
</feature>
<feature type="binding site" evidence="2">
    <location>
        <begin position="70"/>
        <end position="72"/>
    </location>
    <ligand>
        <name>substrate</name>
    </ligand>
</feature>
<feature type="binding site" evidence="2">
    <location>
        <position position="42"/>
    </location>
    <ligand>
        <name>substrate</name>
    </ligand>
</feature>
<feature type="active site" evidence="2">
    <location>
        <position position="25"/>
    </location>
</feature>
<feature type="binding site" evidence="2">
    <location>
        <position position="74"/>
    </location>
    <ligand>
        <name>substrate</name>
    </ligand>
</feature>
<dbReference type="HAMAP" id="MF_01139">
    <property type="entry name" value="ISPT"/>
    <property type="match status" value="1"/>
</dbReference>
<reference evidence="4" key="1">
    <citation type="journal article" date="2019" name="Int. J. Syst. Evol. Microbiol.">
        <title>The Global Catalogue of Microorganisms (GCM) 10K type strain sequencing project: providing services to taxonomists for standard genome sequencing and annotation.</title>
        <authorList>
            <consortium name="The Broad Institute Genomics Platform"/>
            <consortium name="The Broad Institute Genome Sequencing Center for Infectious Disease"/>
            <person name="Wu L."/>
            <person name="Ma J."/>
        </authorList>
    </citation>
    <scope>NUCLEOTIDE SEQUENCE [LARGE SCALE GENOMIC DNA]</scope>
    <source>
        <strain evidence="4">CCUG 43111</strain>
    </source>
</reference>
<dbReference type="NCBIfam" id="TIGR00055">
    <property type="entry name" value="uppS"/>
    <property type="match status" value="1"/>
</dbReference>
<dbReference type="InterPro" id="IPR001441">
    <property type="entry name" value="UPP_synth-like"/>
</dbReference>
<dbReference type="PANTHER" id="PTHR10291">
    <property type="entry name" value="DEHYDRODOLICHYL DIPHOSPHATE SYNTHASE FAMILY MEMBER"/>
    <property type="match status" value="1"/>
</dbReference>
<feature type="binding site" evidence="2">
    <location>
        <begin position="26"/>
        <end position="29"/>
    </location>
    <ligand>
        <name>substrate</name>
    </ligand>
</feature>
<dbReference type="Pfam" id="PF01255">
    <property type="entry name" value="Prenyltransf"/>
    <property type="match status" value="1"/>
</dbReference>
<accession>A0ABW0MPU6</accession>
<dbReference type="InterPro" id="IPR018520">
    <property type="entry name" value="UPP_synth-like_CS"/>
</dbReference>
<comment type="similarity">
    <text evidence="2">Belongs to the UPP synthase family.</text>
</comment>
<dbReference type="PANTHER" id="PTHR10291:SF0">
    <property type="entry name" value="DEHYDRODOLICHYL DIPHOSPHATE SYNTHASE 2"/>
    <property type="match status" value="1"/>
</dbReference>
<comment type="function">
    <text evidence="2">Catalyzes the condensation of isopentenyl diphosphate (IPP) with allylic pyrophosphates generating different type of terpenoids.</text>
</comment>
<feature type="binding site" evidence="2">
    <location>
        <position position="208"/>
    </location>
    <ligand>
        <name>Mg(2+)</name>
        <dbReference type="ChEBI" id="CHEBI:18420"/>
    </ligand>
</feature>
<feature type="binding site" evidence="2">
    <location>
        <position position="189"/>
    </location>
    <ligand>
        <name>substrate</name>
    </ligand>
</feature>
<name>A0ABW0MPU6_9BURK</name>
<feature type="active site" description="Proton acceptor" evidence="2">
    <location>
        <position position="73"/>
    </location>
</feature>
<evidence type="ECO:0000256" key="1">
    <source>
        <dbReference type="ARBA" id="ARBA00022679"/>
    </source>
</evidence>
<evidence type="ECO:0000313" key="4">
    <source>
        <dbReference type="Proteomes" id="UP001596101"/>
    </source>
</evidence>
<feature type="binding site" evidence="2">
    <location>
        <position position="38"/>
    </location>
    <ligand>
        <name>substrate</name>
    </ligand>
</feature>
<dbReference type="CDD" id="cd00475">
    <property type="entry name" value="Cis_IPPS"/>
    <property type="match status" value="1"/>
</dbReference>
<comment type="subunit">
    <text evidence="2">Homodimer.</text>
</comment>
<organism evidence="3 4">
    <name type="scientific">Massilia suwonensis</name>
    <dbReference type="NCBI Taxonomy" id="648895"/>
    <lineage>
        <taxon>Bacteria</taxon>
        <taxon>Pseudomonadati</taxon>
        <taxon>Pseudomonadota</taxon>
        <taxon>Betaproteobacteria</taxon>
        <taxon>Burkholderiales</taxon>
        <taxon>Oxalobacteraceae</taxon>
        <taxon>Telluria group</taxon>
        <taxon>Massilia</taxon>
    </lineage>
</organism>
<comment type="cofactor">
    <cofactor evidence="2">
        <name>Mg(2+)</name>
        <dbReference type="ChEBI" id="CHEBI:18420"/>
    </cofactor>
    <text evidence="2">Binds 2 magnesium ions per subunit.</text>
</comment>
<proteinExistence type="inferred from homology"/>
<keyword evidence="1 2" id="KW-0808">Transferase</keyword>
<feature type="binding site" evidence="2">
    <location>
        <begin position="195"/>
        <end position="197"/>
    </location>
    <ligand>
        <name>substrate</name>
    </ligand>
</feature>
<comment type="caution">
    <text evidence="3">The sequence shown here is derived from an EMBL/GenBank/DDBJ whole genome shotgun (WGS) entry which is preliminary data.</text>
</comment>
<protein>
    <recommendedName>
        <fullName evidence="2">Isoprenyl transferase</fullName>
        <ecNumber evidence="2">2.5.1.-</ecNumber>
    </recommendedName>
</protein>
<keyword evidence="4" id="KW-1185">Reference proteome</keyword>
<keyword evidence="2" id="KW-0479">Metal-binding</keyword>
<dbReference type="InterPro" id="IPR036424">
    <property type="entry name" value="UPP_synth-like_sf"/>
</dbReference>
<feature type="binding site" evidence="2">
    <location>
        <position position="25"/>
    </location>
    <ligand>
        <name>Mg(2+)</name>
        <dbReference type="ChEBI" id="CHEBI:18420"/>
    </ligand>
</feature>
<dbReference type="Proteomes" id="UP001596101">
    <property type="component" value="Unassembled WGS sequence"/>
</dbReference>
<feature type="binding site" evidence="2">
    <location>
        <position position="76"/>
    </location>
    <ligand>
        <name>substrate</name>
    </ligand>
</feature>
<gene>
    <name evidence="3" type="primary">uppS</name>
    <name evidence="3" type="ORF">ACFPQ5_11725</name>
</gene>
<dbReference type="SUPFAM" id="SSF64005">
    <property type="entry name" value="Undecaprenyl diphosphate synthase"/>
    <property type="match status" value="1"/>
</dbReference>
<dbReference type="RefSeq" id="WP_136221390.1">
    <property type="nucleotide sequence ID" value="NZ_JBHSMR010000013.1"/>
</dbReference>
<dbReference type="EC" id="2.5.1.-" evidence="2"/>
<dbReference type="GO" id="GO:0016740">
    <property type="term" value="F:transferase activity"/>
    <property type="evidence" value="ECO:0007669"/>
    <property type="project" value="UniProtKB-KW"/>
</dbReference>
<evidence type="ECO:0000256" key="2">
    <source>
        <dbReference type="HAMAP-Rule" id="MF_01139"/>
    </source>
</evidence>
<evidence type="ECO:0000313" key="3">
    <source>
        <dbReference type="EMBL" id="MFC5478866.1"/>
    </source>
</evidence>